<evidence type="ECO:0000313" key="2">
    <source>
        <dbReference type="Proteomes" id="UP000592181"/>
    </source>
</evidence>
<comment type="caution">
    <text evidence="1">The sequence shown here is derived from an EMBL/GenBank/DDBJ whole genome shotgun (WGS) entry which is preliminary data.</text>
</comment>
<dbReference type="RefSeq" id="WP_179462850.1">
    <property type="nucleotide sequence ID" value="NZ_JACBZX010000001.1"/>
</dbReference>
<gene>
    <name evidence="1" type="ORF">BJY28_001959</name>
</gene>
<name>A0A852X7P3_9MICO</name>
<proteinExistence type="predicted"/>
<organism evidence="1 2">
    <name type="scientific">Janibacter alkaliphilus</name>
    <dbReference type="NCBI Taxonomy" id="1069963"/>
    <lineage>
        <taxon>Bacteria</taxon>
        <taxon>Bacillati</taxon>
        <taxon>Actinomycetota</taxon>
        <taxon>Actinomycetes</taxon>
        <taxon>Micrococcales</taxon>
        <taxon>Intrasporangiaceae</taxon>
        <taxon>Janibacter</taxon>
    </lineage>
</organism>
<reference evidence="1 2" key="1">
    <citation type="submission" date="2020-07" db="EMBL/GenBank/DDBJ databases">
        <title>Sequencing the genomes of 1000 actinobacteria strains.</title>
        <authorList>
            <person name="Klenk H.-P."/>
        </authorList>
    </citation>
    <scope>NUCLEOTIDE SEQUENCE [LARGE SCALE GENOMIC DNA]</scope>
    <source>
        <strain evidence="1 2">DSM 24723</strain>
    </source>
</reference>
<accession>A0A852X7P3</accession>
<sequence>MSGSTRVLLGDPGSVSALAATLRSAAVSLAAEAERVGRARADLADAPVRVPVDRRRRTEGVQQTLQATSRVLTESAGALQHAAADLAEQVAALQRLEDEAARRGLQVRDGTVAPAWGITGTVDERTDPQAQEQVREQLERRLHACVSTIGRCRSRLTRECAQARRTLTEIRRML</sequence>
<dbReference type="Proteomes" id="UP000592181">
    <property type="component" value="Unassembled WGS sequence"/>
</dbReference>
<dbReference type="EMBL" id="JACBZX010000001">
    <property type="protein sequence ID" value="NYG37490.1"/>
    <property type="molecule type" value="Genomic_DNA"/>
</dbReference>
<keyword evidence="2" id="KW-1185">Reference proteome</keyword>
<dbReference type="AlphaFoldDB" id="A0A852X7P3"/>
<evidence type="ECO:0000313" key="1">
    <source>
        <dbReference type="EMBL" id="NYG37490.1"/>
    </source>
</evidence>
<protein>
    <submittedName>
        <fullName evidence="1">Uncharacterized protein</fullName>
    </submittedName>
</protein>